<comment type="caution">
    <text evidence="3">The sequence shown here is derived from an EMBL/GenBank/DDBJ whole genome shotgun (WGS) entry which is preliminary data.</text>
</comment>
<dbReference type="OrthoDB" id="2450120at2"/>
<dbReference type="GO" id="GO:0016627">
    <property type="term" value="F:oxidoreductase activity, acting on the CH-CH group of donors"/>
    <property type="evidence" value="ECO:0007669"/>
    <property type="project" value="InterPro"/>
</dbReference>
<dbReference type="InterPro" id="IPR036250">
    <property type="entry name" value="AcylCo_DH-like_C"/>
</dbReference>
<dbReference type="Proteomes" id="UP000013063">
    <property type="component" value="Unassembled WGS sequence"/>
</dbReference>
<dbReference type="eggNOG" id="COG1960">
    <property type="taxonomic scope" value="Bacteria"/>
</dbReference>
<proteinExistence type="predicted"/>
<name>R0EMA6_CAUVI</name>
<dbReference type="InterPro" id="IPR009075">
    <property type="entry name" value="AcylCo_DH/oxidase_C"/>
</dbReference>
<dbReference type="Gene3D" id="1.20.140.10">
    <property type="entry name" value="Butyryl-CoA Dehydrogenase, subunit A, domain 3"/>
    <property type="match status" value="1"/>
</dbReference>
<sequence length="315" mass="34289" precursor="true">MDLDLNDDQRALQEVIQQIVSQHMEVPRTGPTLKPVEYFYADELDEALAAGEFFNVALSGDYGALEAALLVYEVGRSPLVLEIAGSALIGPLLTGQALPRPIAVARLADLTRAVRFLDRAKTLIVDLGDDVAVLSTDDLKVEPVASMFAYPLGRLAAMPDLAGARRLGAEAVEPLRRLWRVGLSLEIAAAMQSAIDFTTVYVKDRRVFGRPVGSFQAVQHRLAADVQKCRGAYWLALKAAWSGLELDASLAALYAQQAIASVNYDSHQFNGALGMTLEHSLHFWTFRLRLLQGELGGPREQASSVASLMWAEGRA</sequence>
<dbReference type="PATRIC" id="fig|1292034.3.peg.1986"/>
<organism evidence="3 4">
    <name type="scientific">Caulobacter vibrioides OR37</name>
    <dbReference type="NCBI Taxonomy" id="1292034"/>
    <lineage>
        <taxon>Bacteria</taxon>
        <taxon>Pseudomonadati</taxon>
        <taxon>Pseudomonadota</taxon>
        <taxon>Alphaproteobacteria</taxon>
        <taxon>Caulobacterales</taxon>
        <taxon>Caulobacteraceae</taxon>
        <taxon>Caulobacter</taxon>
    </lineage>
</organism>
<dbReference type="AlphaFoldDB" id="R0EMA6"/>
<gene>
    <name evidence="3" type="ORF">OR37_01999</name>
</gene>
<evidence type="ECO:0000313" key="3">
    <source>
        <dbReference type="EMBL" id="ENZ82187.1"/>
    </source>
</evidence>
<protein>
    <recommendedName>
        <fullName evidence="2">Acyl-CoA dehydrogenase/oxidase C-terminal domain-containing protein</fullName>
    </recommendedName>
</protein>
<evidence type="ECO:0000313" key="4">
    <source>
        <dbReference type="Proteomes" id="UP000013063"/>
    </source>
</evidence>
<keyword evidence="4" id="KW-1185">Reference proteome</keyword>
<evidence type="ECO:0000256" key="1">
    <source>
        <dbReference type="ARBA" id="ARBA00022630"/>
    </source>
</evidence>
<dbReference type="STRING" id="1292034.OR37_01999"/>
<feature type="domain" description="Acyl-CoA dehydrogenase/oxidase C-terminal" evidence="2">
    <location>
        <begin position="180"/>
        <end position="291"/>
    </location>
</feature>
<reference evidence="3 4" key="1">
    <citation type="journal article" date="2013" name="Genome Announc.">
        <title>Draft Genome Sequence for Caulobacter sp. Strain OR37, a Bacterium Tolerant to Heavy Metals.</title>
        <authorList>
            <person name="Utturkar S.M."/>
            <person name="Bollmann A."/>
            <person name="Brzoska R.M."/>
            <person name="Klingeman D.M."/>
            <person name="Epstein S.E."/>
            <person name="Palumbo A.V."/>
            <person name="Brown S.D."/>
        </authorList>
    </citation>
    <scope>NUCLEOTIDE SEQUENCE [LARGE SCALE GENOMIC DNA]</scope>
    <source>
        <strain evidence="3 4">OR37</strain>
    </source>
</reference>
<dbReference type="RefSeq" id="WP_004618831.1">
    <property type="nucleotide sequence ID" value="NZ_APMP01000009.1"/>
</dbReference>
<dbReference type="SUPFAM" id="SSF47203">
    <property type="entry name" value="Acyl-CoA dehydrogenase C-terminal domain-like"/>
    <property type="match status" value="1"/>
</dbReference>
<keyword evidence="1" id="KW-0285">Flavoprotein</keyword>
<dbReference type="EMBL" id="APMP01000009">
    <property type="protein sequence ID" value="ENZ82187.1"/>
    <property type="molecule type" value="Genomic_DNA"/>
</dbReference>
<dbReference type="Pfam" id="PF00441">
    <property type="entry name" value="Acyl-CoA_dh_1"/>
    <property type="match status" value="1"/>
</dbReference>
<accession>R0EMA6</accession>
<evidence type="ECO:0000259" key="2">
    <source>
        <dbReference type="Pfam" id="PF00441"/>
    </source>
</evidence>